<name>A0A1M7MDX3_XYLRU</name>
<dbReference type="OrthoDB" id="9860158at2"/>
<evidence type="ECO:0000313" key="2">
    <source>
        <dbReference type="Proteomes" id="UP000184280"/>
    </source>
</evidence>
<organism evidence="1 2">
    <name type="scientific">Xylanibacter ruminicola</name>
    <name type="common">Prevotella ruminicola</name>
    <dbReference type="NCBI Taxonomy" id="839"/>
    <lineage>
        <taxon>Bacteria</taxon>
        <taxon>Pseudomonadati</taxon>
        <taxon>Bacteroidota</taxon>
        <taxon>Bacteroidia</taxon>
        <taxon>Bacteroidales</taxon>
        <taxon>Prevotellaceae</taxon>
        <taxon>Xylanibacter</taxon>
    </lineage>
</organism>
<dbReference type="AlphaFoldDB" id="A0A1M7MDX3"/>
<accession>A0A1M7MDX3</accession>
<dbReference type="Proteomes" id="UP000184280">
    <property type="component" value="Unassembled WGS sequence"/>
</dbReference>
<protein>
    <submittedName>
        <fullName evidence="1">Uncharacterized protein</fullName>
    </submittedName>
</protein>
<evidence type="ECO:0000313" key="1">
    <source>
        <dbReference type="EMBL" id="SHM89001.1"/>
    </source>
</evidence>
<dbReference type="EMBL" id="FRCJ01000007">
    <property type="protein sequence ID" value="SHM89001.1"/>
    <property type="molecule type" value="Genomic_DNA"/>
</dbReference>
<gene>
    <name evidence="1" type="ORF">SAMN04488494_2874</name>
</gene>
<sequence>MKAKKNKRGITVKKGCISCKWKMYDGEGNRICTLFRNNEKGYCNKWRMTQALRNAGTPYGNIHTKPYLRYAMEIAQDEQRWIAQGYNITPTPIEEMRNNYLKEHKTYNIDF</sequence>
<dbReference type="RefSeq" id="WP_139294865.1">
    <property type="nucleotide sequence ID" value="NZ_FOLF01000004.1"/>
</dbReference>
<reference evidence="1 2" key="1">
    <citation type="submission" date="2016-11" db="EMBL/GenBank/DDBJ databases">
        <authorList>
            <person name="Jaros S."/>
            <person name="Januszkiewicz K."/>
            <person name="Wedrychowicz H."/>
        </authorList>
    </citation>
    <scope>NUCLEOTIDE SEQUENCE [LARGE SCALE GENOMIC DNA]</scope>
    <source>
        <strain evidence="1 2">BPI-34</strain>
    </source>
</reference>
<proteinExistence type="predicted"/>